<name>A0A1Q2CW36_9ACTN</name>
<dbReference type="Pfam" id="PF07969">
    <property type="entry name" value="Amidohydro_3"/>
    <property type="match status" value="1"/>
</dbReference>
<feature type="domain" description="Amidohydrolase 3" evidence="1">
    <location>
        <begin position="42"/>
        <end position="483"/>
    </location>
</feature>
<dbReference type="SUPFAM" id="SSF51556">
    <property type="entry name" value="Metallo-dependent hydrolases"/>
    <property type="match status" value="1"/>
</dbReference>
<dbReference type="KEGG" id="tfa:BW733_05070"/>
<dbReference type="EMBL" id="CP019607">
    <property type="protein sequence ID" value="AQP50299.1"/>
    <property type="molecule type" value="Genomic_DNA"/>
</dbReference>
<dbReference type="Proteomes" id="UP000188235">
    <property type="component" value="Chromosome"/>
</dbReference>
<gene>
    <name evidence="2" type="ORF">BW733_05070</name>
</gene>
<dbReference type="InterPro" id="IPR013108">
    <property type="entry name" value="Amidohydro_3"/>
</dbReference>
<dbReference type="Gene3D" id="2.30.40.10">
    <property type="entry name" value="Urease, subunit C, domain 1"/>
    <property type="match status" value="1"/>
</dbReference>
<keyword evidence="3" id="KW-1185">Reference proteome</keyword>
<organism evidence="2 3">
    <name type="scientific">Tessaracoccus flavescens</name>
    <dbReference type="NCBI Taxonomy" id="399497"/>
    <lineage>
        <taxon>Bacteria</taxon>
        <taxon>Bacillati</taxon>
        <taxon>Actinomycetota</taxon>
        <taxon>Actinomycetes</taxon>
        <taxon>Propionibacteriales</taxon>
        <taxon>Propionibacteriaceae</taxon>
        <taxon>Tessaracoccus</taxon>
    </lineage>
</organism>
<dbReference type="GO" id="GO:0016810">
    <property type="term" value="F:hydrolase activity, acting on carbon-nitrogen (but not peptide) bonds"/>
    <property type="evidence" value="ECO:0007669"/>
    <property type="project" value="InterPro"/>
</dbReference>
<dbReference type="Gene3D" id="3.20.20.140">
    <property type="entry name" value="Metal-dependent hydrolases"/>
    <property type="match status" value="1"/>
</dbReference>
<reference evidence="2 3" key="1">
    <citation type="journal article" date="2008" name="Int. J. Syst. Evol. Microbiol.">
        <title>Tessaracoccus flavescens sp. nov., isolated from marine sediment.</title>
        <authorList>
            <person name="Lee D.W."/>
            <person name="Lee S.D."/>
        </authorList>
    </citation>
    <scope>NUCLEOTIDE SEQUENCE [LARGE SCALE GENOMIC DNA]</scope>
    <source>
        <strain evidence="2 3">SST-39T</strain>
    </source>
</reference>
<dbReference type="SUPFAM" id="SSF51338">
    <property type="entry name" value="Composite domain of metallo-dependent hydrolases"/>
    <property type="match status" value="1"/>
</dbReference>
<dbReference type="InterPro" id="IPR032466">
    <property type="entry name" value="Metal_Hydrolase"/>
</dbReference>
<evidence type="ECO:0000313" key="3">
    <source>
        <dbReference type="Proteomes" id="UP000188235"/>
    </source>
</evidence>
<dbReference type="Gene3D" id="3.10.310.70">
    <property type="match status" value="1"/>
</dbReference>
<proteinExistence type="predicted"/>
<dbReference type="STRING" id="399497.BW733_05070"/>
<dbReference type="InterPro" id="IPR011059">
    <property type="entry name" value="Metal-dep_hydrolase_composite"/>
</dbReference>
<dbReference type="PANTHER" id="PTHR22642:SF2">
    <property type="entry name" value="PROTEIN LONG AFTER FAR-RED 3"/>
    <property type="match status" value="1"/>
</dbReference>
<dbReference type="OrthoDB" id="3238066at2"/>
<evidence type="ECO:0000259" key="1">
    <source>
        <dbReference type="Pfam" id="PF07969"/>
    </source>
</evidence>
<sequence length="486" mass="51819">MSHLLIRGGRLVGSGARADVLISDGVVAAVGADLSDTRAASVDAHGTWLIPGLWDAHVHFGQWVRSTTWLDISGAASAEEACRMVADAPTRPGRPLIGFGHRFAGWPRVGTVAELDEVSGERPVFLISGDAHNGWLNSAALRLIGESPRNGPLQEGEWFPVLARIGSLPGADPSVDDERAAVDLLASRGLVGMVDLEFSDTFRDWPRRIGEGIDALRVRTGVYEHQLDEVIDLGLRTGDALDAHLEMGPLKVISDGSMSTRTAWCLSPYRDAVDGEHTSGIANLSESHLRDLLRRATDGGLGVAVHAIGDRANQAALDAFAATGAQGSIEHAQLLRWEDVPRFAELGVTASMQPAHLLDDRDLSKRIWPDRGERTFLARSLLDAGVRLAFGSDAPVSPPDPWLAMAAAVHRSGDERPGWHQEQAVTAAEALASSVDGRRIEPGSLGDVVLLDADPLEPGPADEVAARLRAMSPLATVCAGRITHSR</sequence>
<dbReference type="AlphaFoldDB" id="A0A1Q2CW36"/>
<dbReference type="PANTHER" id="PTHR22642">
    <property type="entry name" value="IMIDAZOLONEPROPIONASE"/>
    <property type="match status" value="1"/>
</dbReference>
<protein>
    <recommendedName>
        <fullName evidence="1">Amidohydrolase 3 domain-containing protein</fullName>
    </recommendedName>
</protein>
<evidence type="ECO:0000313" key="2">
    <source>
        <dbReference type="EMBL" id="AQP50299.1"/>
    </source>
</evidence>
<dbReference type="CDD" id="cd01300">
    <property type="entry name" value="YtcJ_like"/>
    <property type="match status" value="1"/>
</dbReference>
<accession>A0A1Q2CW36</accession>
<dbReference type="RefSeq" id="WP_077348508.1">
    <property type="nucleotide sequence ID" value="NZ_CP019607.1"/>
</dbReference>
<dbReference type="InterPro" id="IPR033932">
    <property type="entry name" value="YtcJ-like"/>
</dbReference>